<name>A0ABQ1MQ51_9SPHI</name>
<feature type="domain" description="AAA+ ATPase" evidence="4">
    <location>
        <begin position="235"/>
        <end position="367"/>
    </location>
</feature>
<protein>
    <recommendedName>
        <fullName evidence="4">AAA+ ATPase domain-containing protein</fullName>
    </recommendedName>
</protein>
<dbReference type="Proteomes" id="UP000597338">
    <property type="component" value="Unassembled WGS sequence"/>
</dbReference>
<dbReference type="Pfam" id="PF00004">
    <property type="entry name" value="AAA"/>
    <property type="match status" value="1"/>
</dbReference>
<reference evidence="6" key="1">
    <citation type="journal article" date="2019" name="Int. J. Syst. Evol. Microbiol.">
        <title>The Global Catalogue of Microorganisms (GCM) 10K type strain sequencing project: providing services to taxonomists for standard genome sequencing and annotation.</title>
        <authorList>
            <consortium name="The Broad Institute Genomics Platform"/>
            <consortium name="The Broad Institute Genome Sequencing Center for Infectious Disease"/>
            <person name="Wu L."/>
            <person name="Ma J."/>
        </authorList>
    </citation>
    <scope>NUCLEOTIDE SEQUENCE [LARGE SCALE GENOMIC DNA]</scope>
    <source>
        <strain evidence="6">CGMCC 1.15342</strain>
    </source>
</reference>
<dbReference type="InterPro" id="IPR003593">
    <property type="entry name" value="AAA+_ATPase"/>
</dbReference>
<organism evidence="5 6">
    <name type="scientific">Parapedobacter defluvii</name>
    <dbReference type="NCBI Taxonomy" id="2045106"/>
    <lineage>
        <taxon>Bacteria</taxon>
        <taxon>Pseudomonadati</taxon>
        <taxon>Bacteroidota</taxon>
        <taxon>Sphingobacteriia</taxon>
        <taxon>Sphingobacteriales</taxon>
        <taxon>Sphingobacteriaceae</taxon>
        <taxon>Parapedobacter</taxon>
    </lineage>
</organism>
<dbReference type="InterPro" id="IPR050221">
    <property type="entry name" value="26S_Proteasome_ATPase"/>
</dbReference>
<dbReference type="SMART" id="SM00382">
    <property type="entry name" value="AAA"/>
    <property type="match status" value="1"/>
</dbReference>
<evidence type="ECO:0000259" key="4">
    <source>
        <dbReference type="SMART" id="SM00382"/>
    </source>
</evidence>
<evidence type="ECO:0000313" key="6">
    <source>
        <dbReference type="Proteomes" id="UP000597338"/>
    </source>
</evidence>
<evidence type="ECO:0000256" key="3">
    <source>
        <dbReference type="ARBA" id="ARBA00022840"/>
    </source>
</evidence>
<sequence length="445" mass="51088">MNRQTLTHTWTDLLRQTEQLVRLRLRAYFAPGDARTDEQPHWAVRDDGSYCSMCLRQATDTEKTLLMLSLAPHLHPAFYDRIIQDFLPNGGDIIEMGGVKNAGNHRGFLPTGETALFIIAGGNIEKRMEVQRLLMGESQLVKQGVIYLEAVKEGEPPMSGRLVVTPEWLSKLLLGKEQRPVFGPDFPAKPISTLLEWPDLVIADKTRQQLEDIRTWLRYNATLIDQWEMHRVIKPGYRVLFYGPPGTGKTLTATLLGKEFNREVFRIDLSQVVSKYIGETEKNLEKIFQRAENRDWILFFDEADALFGKRSNVQSSHDRYANQEVAYLLQRVEDFPGLVILASNFKNNIDKAFMRRFNAVVHFPMPGIAERLKLWQTMIPTKGKLQDDIALKEVAEKYELSGSAIVQAVHYAALQAFSKGNRFMEKDELLAGIRREFEKEDRVFK</sequence>
<dbReference type="EMBL" id="BMIK01000021">
    <property type="protein sequence ID" value="GGC44554.1"/>
    <property type="molecule type" value="Genomic_DNA"/>
</dbReference>
<dbReference type="InterPro" id="IPR027417">
    <property type="entry name" value="P-loop_NTPase"/>
</dbReference>
<dbReference type="InterPro" id="IPR003959">
    <property type="entry name" value="ATPase_AAA_core"/>
</dbReference>
<keyword evidence="6" id="KW-1185">Reference proteome</keyword>
<keyword evidence="3" id="KW-0067">ATP-binding</keyword>
<proteinExistence type="inferred from homology"/>
<gene>
    <name evidence="5" type="ORF">GCM10011386_41070</name>
</gene>
<comment type="caution">
    <text evidence="5">The sequence shown here is derived from an EMBL/GenBank/DDBJ whole genome shotgun (WGS) entry which is preliminary data.</text>
</comment>
<accession>A0ABQ1MQ51</accession>
<comment type="similarity">
    <text evidence="1">Belongs to the AAA ATPase family.</text>
</comment>
<evidence type="ECO:0000313" key="5">
    <source>
        <dbReference type="EMBL" id="GGC44554.1"/>
    </source>
</evidence>
<dbReference type="SUPFAM" id="SSF52540">
    <property type="entry name" value="P-loop containing nucleoside triphosphate hydrolases"/>
    <property type="match status" value="1"/>
</dbReference>
<evidence type="ECO:0000256" key="2">
    <source>
        <dbReference type="ARBA" id="ARBA00022741"/>
    </source>
</evidence>
<keyword evidence="2" id="KW-0547">Nucleotide-binding</keyword>
<evidence type="ECO:0000256" key="1">
    <source>
        <dbReference type="ARBA" id="ARBA00006914"/>
    </source>
</evidence>
<dbReference type="RefSeq" id="WP_188753334.1">
    <property type="nucleotide sequence ID" value="NZ_BMIK01000021.1"/>
</dbReference>
<dbReference type="Gene3D" id="3.40.50.300">
    <property type="entry name" value="P-loop containing nucleotide triphosphate hydrolases"/>
    <property type="match status" value="1"/>
</dbReference>
<dbReference type="CDD" id="cd19481">
    <property type="entry name" value="RecA-like_protease"/>
    <property type="match status" value="1"/>
</dbReference>
<dbReference type="PANTHER" id="PTHR23073">
    <property type="entry name" value="26S PROTEASOME REGULATORY SUBUNIT"/>
    <property type="match status" value="1"/>
</dbReference>